<evidence type="ECO:0008006" key="5">
    <source>
        <dbReference type="Google" id="ProtNLM"/>
    </source>
</evidence>
<proteinExistence type="predicted"/>
<dbReference type="InterPro" id="IPR029033">
    <property type="entry name" value="His_PPase_superfam"/>
</dbReference>
<gene>
    <name evidence="3" type="ORF">A2961_00990</name>
</gene>
<comment type="caution">
    <text evidence="3">The sequence shown here is derived from an EMBL/GenBank/DDBJ whole genome shotgun (WGS) entry which is preliminary data.</text>
</comment>
<evidence type="ECO:0000313" key="3">
    <source>
        <dbReference type="EMBL" id="OGM61553.1"/>
    </source>
</evidence>
<dbReference type="GO" id="GO:0005737">
    <property type="term" value="C:cytoplasm"/>
    <property type="evidence" value="ECO:0007669"/>
    <property type="project" value="TreeGrafter"/>
</dbReference>
<dbReference type="STRING" id="1802519.A2961_00990"/>
<dbReference type="EMBL" id="MGHF01000036">
    <property type="protein sequence ID" value="OGM61553.1"/>
    <property type="molecule type" value="Genomic_DNA"/>
</dbReference>
<accession>A0A1F8BC06</accession>
<evidence type="ECO:0000256" key="2">
    <source>
        <dbReference type="ARBA" id="ARBA00023235"/>
    </source>
</evidence>
<keyword evidence="2" id="KW-0413">Isomerase</keyword>
<dbReference type="Proteomes" id="UP000177082">
    <property type="component" value="Unassembled WGS sequence"/>
</dbReference>
<dbReference type="Gene3D" id="3.40.50.1240">
    <property type="entry name" value="Phosphoglycerate mutase-like"/>
    <property type="match status" value="1"/>
</dbReference>
<dbReference type="PANTHER" id="PTHR48100">
    <property type="entry name" value="BROAD-SPECIFICITY PHOSPHATASE YOR283W-RELATED"/>
    <property type="match status" value="1"/>
</dbReference>
<dbReference type="InterPro" id="IPR001345">
    <property type="entry name" value="PG/BPGM_mutase_AS"/>
</dbReference>
<dbReference type="PIRSF" id="PIRSF000709">
    <property type="entry name" value="6PFK_2-Ptase"/>
    <property type="match status" value="1"/>
</dbReference>
<dbReference type="SMART" id="SM00855">
    <property type="entry name" value="PGAM"/>
    <property type="match status" value="1"/>
</dbReference>
<dbReference type="GO" id="GO:0016791">
    <property type="term" value="F:phosphatase activity"/>
    <property type="evidence" value="ECO:0007669"/>
    <property type="project" value="TreeGrafter"/>
</dbReference>
<dbReference type="PANTHER" id="PTHR48100:SF1">
    <property type="entry name" value="HISTIDINE PHOSPHATASE FAMILY PROTEIN-RELATED"/>
    <property type="match status" value="1"/>
</dbReference>
<keyword evidence="1" id="KW-0324">Glycolysis</keyword>
<dbReference type="SUPFAM" id="SSF53254">
    <property type="entry name" value="Phosphoglycerate mutase-like"/>
    <property type="match status" value="1"/>
</dbReference>
<evidence type="ECO:0000256" key="1">
    <source>
        <dbReference type="ARBA" id="ARBA00023152"/>
    </source>
</evidence>
<dbReference type="Pfam" id="PF00300">
    <property type="entry name" value="His_Phos_1"/>
    <property type="match status" value="1"/>
</dbReference>
<dbReference type="PROSITE" id="PS00175">
    <property type="entry name" value="PG_MUTASE"/>
    <property type="match status" value="1"/>
</dbReference>
<evidence type="ECO:0000313" key="4">
    <source>
        <dbReference type="Proteomes" id="UP000177082"/>
    </source>
</evidence>
<dbReference type="CDD" id="cd07067">
    <property type="entry name" value="HP_PGM_like"/>
    <property type="match status" value="1"/>
</dbReference>
<protein>
    <recommendedName>
        <fullName evidence="5">Phosphoglycerate mutase</fullName>
    </recommendedName>
</protein>
<dbReference type="AlphaFoldDB" id="A0A1F8BC06"/>
<reference evidence="3 4" key="1">
    <citation type="journal article" date="2016" name="Nat. Commun.">
        <title>Thousands of microbial genomes shed light on interconnected biogeochemical processes in an aquifer system.</title>
        <authorList>
            <person name="Anantharaman K."/>
            <person name="Brown C.T."/>
            <person name="Hug L.A."/>
            <person name="Sharon I."/>
            <person name="Castelle C.J."/>
            <person name="Probst A.J."/>
            <person name="Thomas B.C."/>
            <person name="Singh A."/>
            <person name="Wilkins M.J."/>
            <person name="Karaoz U."/>
            <person name="Brodie E.L."/>
            <person name="Williams K.H."/>
            <person name="Hubbard S.S."/>
            <person name="Banfield J.F."/>
        </authorList>
    </citation>
    <scope>NUCLEOTIDE SEQUENCE [LARGE SCALE GENOMIC DNA]</scope>
</reference>
<sequence>MPQIVYLLRHGEATSNIERVWSFKGGLTPVGIKQAKYWADYFKDKNLEVIYASTITRAFETAGIISKQIEVPIQKCDEIIEVNGGKFVERSVDIPEKRDYEFKLFESWQKGEWDRSYPKGESFNGVKNRLEKFMSILVTNGSILVVSHQLTMMVFMRSFCVNHPEDINEYLLSCAGVAKLERTGNNKFKILELNVKPQIS</sequence>
<organism evidence="3 4">
    <name type="scientific">Candidatus Woesebacteria bacterium RIFCSPLOWO2_01_FULL_39_21</name>
    <dbReference type="NCBI Taxonomy" id="1802519"/>
    <lineage>
        <taxon>Bacteria</taxon>
        <taxon>Candidatus Woeseibacteriota</taxon>
    </lineage>
</organism>
<name>A0A1F8BC06_9BACT</name>
<dbReference type="InterPro" id="IPR013078">
    <property type="entry name" value="His_Pase_superF_clade-1"/>
</dbReference>
<dbReference type="InterPro" id="IPR050275">
    <property type="entry name" value="PGM_Phosphatase"/>
</dbReference>